<evidence type="ECO:0000256" key="7">
    <source>
        <dbReference type="ARBA" id="ARBA00023014"/>
    </source>
</evidence>
<keyword evidence="3" id="KW-0808">Transferase</keyword>
<keyword evidence="6" id="KW-0408">Iron</keyword>
<dbReference type="SFLD" id="SFLDG01082">
    <property type="entry name" value="B12-binding_domain_containing"/>
    <property type="match status" value="1"/>
</dbReference>
<dbReference type="PANTHER" id="PTHR43409:SF7">
    <property type="entry name" value="BLL1977 PROTEIN"/>
    <property type="match status" value="1"/>
</dbReference>
<evidence type="ECO:0000256" key="5">
    <source>
        <dbReference type="ARBA" id="ARBA00022723"/>
    </source>
</evidence>
<keyword evidence="4" id="KW-0949">S-adenosyl-L-methionine</keyword>
<evidence type="ECO:0000256" key="1">
    <source>
        <dbReference type="ARBA" id="ARBA00001966"/>
    </source>
</evidence>
<dbReference type="InterPro" id="IPR051198">
    <property type="entry name" value="BchE-like"/>
</dbReference>
<evidence type="ECO:0000259" key="8">
    <source>
        <dbReference type="PROSITE" id="PS51918"/>
    </source>
</evidence>
<dbReference type="Pfam" id="PF02310">
    <property type="entry name" value="B12-binding"/>
    <property type="match status" value="1"/>
</dbReference>
<evidence type="ECO:0000256" key="2">
    <source>
        <dbReference type="ARBA" id="ARBA00022603"/>
    </source>
</evidence>
<evidence type="ECO:0000313" key="9">
    <source>
        <dbReference type="EMBL" id="QJA74950.1"/>
    </source>
</evidence>
<proteinExistence type="predicted"/>
<organism evidence="9">
    <name type="scientific">viral metagenome</name>
    <dbReference type="NCBI Taxonomy" id="1070528"/>
    <lineage>
        <taxon>unclassified sequences</taxon>
        <taxon>metagenomes</taxon>
        <taxon>organismal metagenomes</taxon>
    </lineage>
</organism>
<dbReference type="GO" id="GO:0031419">
    <property type="term" value="F:cobalamin binding"/>
    <property type="evidence" value="ECO:0007669"/>
    <property type="project" value="InterPro"/>
</dbReference>
<feature type="domain" description="Radical SAM core" evidence="8">
    <location>
        <begin position="116"/>
        <end position="329"/>
    </location>
</feature>
<dbReference type="Gene3D" id="3.40.50.280">
    <property type="entry name" value="Cobalamin-binding domain"/>
    <property type="match status" value="1"/>
</dbReference>
<evidence type="ECO:0000256" key="3">
    <source>
        <dbReference type="ARBA" id="ARBA00022679"/>
    </source>
</evidence>
<dbReference type="GO" id="GO:0003824">
    <property type="term" value="F:catalytic activity"/>
    <property type="evidence" value="ECO:0007669"/>
    <property type="project" value="InterPro"/>
</dbReference>
<dbReference type="SFLD" id="SFLDG01123">
    <property type="entry name" value="methyltransferase_(Class_B)"/>
    <property type="match status" value="1"/>
</dbReference>
<dbReference type="Gene3D" id="3.80.30.20">
    <property type="entry name" value="tm_1862 like domain"/>
    <property type="match status" value="1"/>
</dbReference>
<dbReference type="Pfam" id="PF04055">
    <property type="entry name" value="Radical_SAM"/>
    <property type="match status" value="1"/>
</dbReference>
<dbReference type="InterPro" id="IPR034466">
    <property type="entry name" value="Methyltransferase_Class_B"/>
</dbReference>
<evidence type="ECO:0000256" key="6">
    <source>
        <dbReference type="ARBA" id="ARBA00023004"/>
    </source>
</evidence>
<dbReference type="PROSITE" id="PS51918">
    <property type="entry name" value="RADICAL_SAM"/>
    <property type="match status" value="1"/>
</dbReference>
<evidence type="ECO:0000256" key="4">
    <source>
        <dbReference type="ARBA" id="ARBA00022691"/>
    </source>
</evidence>
<reference evidence="9" key="1">
    <citation type="submission" date="2020-03" db="EMBL/GenBank/DDBJ databases">
        <title>The deep terrestrial virosphere.</title>
        <authorList>
            <person name="Holmfeldt K."/>
            <person name="Nilsson E."/>
            <person name="Simone D."/>
            <person name="Lopez-Fernandez M."/>
            <person name="Wu X."/>
            <person name="de Brujin I."/>
            <person name="Lundin D."/>
            <person name="Andersson A."/>
            <person name="Bertilsson S."/>
            <person name="Dopson M."/>
        </authorList>
    </citation>
    <scope>NUCLEOTIDE SEQUENCE</scope>
    <source>
        <strain evidence="9">MM415A01889</strain>
    </source>
</reference>
<dbReference type="SMART" id="SM00729">
    <property type="entry name" value="Elp3"/>
    <property type="match status" value="1"/>
</dbReference>
<keyword evidence="7" id="KW-0411">Iron-sulfur</keyword>
<dbReference type="CDD" id="cd01335">
    <property type="entry name" value="Radical_SAM"/>
    <property type="match status" value="1"/>
</dbReference>
<dbReference type="InterPro" id="IPR007197">
    <property type="entry name" value="rSAM"/>
</dbReference>
<dbReference type="SUPFAM" id="SSF102114">
    <property type="entry name" value="Radical SAM enzymes"/>
    <property type="match status" value="1"/>
</dbReference>
<dbReference type="InterPro" id="IPR058240">
    <property type="entry name" value="rSAM_sf"/>
</dbReference>
<keyword evidence="2" id="KW-0489">Methyltransferase</keyword>
<dbReference type="AlphaFoldDB" id="A0A6M3JY24"/>
<dbReference type="InterPro" id="IPR006638">
    <property type="entry name" value="Elp3/MiaA/NifB-like_rSAM"/>
</dbReference>
<sequence length="362" mass="41332">MHGFNVQCLDFGFGHTKEMAEADIIGISFCTSQRHEAYKLVDYYKGKGCTTIAGGPHPTHMTDECIDNGFDWVIKGYGEENLAWIMGKNIIATKDVDNYPFPDRDSLPIKDYNYKIDGECATTIMTSRGCSYSCSFCAKIDNSFEMQSAERTISEIEHIYDRYGIKAFMIFDDVFIADKRRLNKLTDAFYNSRYKFRCFARSNLIDENVCSMLSRMGVVEVGIGIESGSDKILKLNRKNATSAHNTKAVEMLHKYGIRVKAFLIVGLPGEDHYTISETEKWIIRAKPDDIDVTVFQPLPGSDIFANPDKYGVKFDYKTSTGWFKGIPGKYDSNVSTERLNSWDIVEYRDMLEKCYKDVERIK</sequence>
<protein>
    <submittedName>
        <fullName evidence="9">Putative radical SAM superfamily protein</fullName>
    </submittedName>
</protein>
<comment type="cofactor">
    <cofactor evidence="1">
        <name>[4Fe-4S] cluster</name>
        <dbReference type="ChEBI" id="CHEBI:49883"/>
    </cofactor>
</comment>
<gene>
    <name evidence="9" type="ORF">MM415A01889_0005</name>
</gene>
<dbReference type="GO" id="GO:0051539">
    <property type="term" value="F:4 iron, 4 sulfur cluster binding"/>
    <property type="evidence" value="ECO:0007669"/>
    <property type="project" value="UniProtKB-KW"/>
</dbReference>
<dbReference type="GO" id="GO:0046872">
    <property type="term" value="F:metal ion binding"/>
    <property type="evidence" value="ECO:0007669"/>
    <property type="project" value="UniProtKB-KW"/>
</dbReference>
<dbReference type="EMBL" id="MT142131">
    <property type="protein sequence ID" value="QJA74950.1"/>
    <property type="molecule type" value="Genomic_DNA"/>
</dbReference>
<dbReference type="GO" id="GO:0005829">
    <property type="term" value="C:cytosol"/>
    <property type="evidence" value="ECO:0007669"/>
    <property type="project" value="TreeGrafter"/>
</dbReference>
<keyword evidence="5" id="KW-0479">Metal-binding</keyword>
<dbReference type="PANTHER" id="PTHR43409">
    <property type="entry name" value="ANAEROBIC MAGNESIUM-PROTOPORPHYRIN IX MONOMETHYL ESTER CYCLASE-RELATED"/>
    <property type="match status" value="1"/>
</dbReference>
<dbReference type="SFLD" id="SFLDS00029">
    <property type="entry name" value="Radical_SAM"/>
    <property type="match status" value="1"/>
</dbReference>
<dbReference type="InterPro" id="IPR006158">
    <property type="entry name" value="Cobalamin-bd"/>
</dbReference>
<accession>A0A6M3JY24</accession>
<name>A0A6M3JY24_9ZZZZ</name>
<dbReference type="InterPro" id="IPR023404">
    <property type="entry name" value="rSAM_horseshoe"/>
</dbReference>